<dbReference type="Pfam" id="PF13714">
    <property type="entry name" value="PEP_mutase"/>
    <property type="match status" value="1"/>
</dbReference>
<keyword evidence="1" id="KW-0808">Transferase</keyword>
<dbReference type="CDD" id="cd00377">
    <property type="entry name" value="ICL_PEPM"/>
    <property type="match status" value="1"/>
</dbReference>
<dbReference type="PANTHER" id="PTHR42905">
    <property type="entry name" value="PHOSPHOENOLPYRUVATE CARBOXYLASE"/>
    <property type="match status" value="1"/>
</dbReference>
<dbReference type="OrthoDB" id="9780430at2"/>
<keyword evidence="1" id="KW-0489">Methyltransferase</keyword>
<dbReference type="InterPro" id="IPR040442">
    <property type="entry name" value="Pyrv_kinase-like_dom_sf"/>
</dbReference>
<proteinExistence type="predicted"/>
<keyword evidence="2" id="KW-1185">Reference proteome</keyword>
<name>A0A2T3W786_9DEIO</name>
<dbReference type="InterPro" id="IPR039556">
    <property type="entry name" value="ICL/PEPM"/>
</dbReference>
<comment type="caution">
    <text evidence="1">The sequence shown here is derived from an EMBL/GenBank/DDBJ whole genome shotgun (WGS) entry which is preliminary data.</text>
</comment>
<dbReference type="EMBL" id="PYSV01000010">
    <property type="protein sequence ID" value="PTA67722.1"/>
    <property type="molecule type" value="Genomic_DNA"/>
</dbReference>
<dbReference type="RefSeq" id="WP_107138262.1">
    <property type="nucleotide sequence ID" value="NZ_PYSV01000010.1"/>
</dbReference>
<organism evidence="1 2">
    <name type="scientific">Deinococcus arcticus</name>
    <dbReference type="NCBI Taxonomy" id="2136176"/>
    <lineage>
        <taxon>Bacteria</taxon>
        <taxon>Thermotogati</taxon>
        <taxon>Deinococcota</taxon>
        <taxon>Deinococci</taxon>
        <taxon>Deinococcales</taxon>
        <taxon>Deinococcaceae</taxon>
        <taxon>Deinococcus</taxon>
    </lineage>
</organism>
<sequence length="290" mass="28931">MSANAPLPAPPSLADTAARARQLRALHGGGLVLPNAWDALSARLLQEAGFPAIGTTSAGVAFALGHPDGQVLPRAEALHALGRMVAAVQVPVTADLEAGYGHRPPEVAATVRAALDLGAAGLNLEDATGEPGAPLYPLAAQVDRLAAARGAAEAAGVPAYLNARTDTYFTGFGASAAERLHETVRRGRAYLQAGADSVFVPGVTDPATVQALRAGIGGPVAVMLLPGGPGAPELLAAGACRVSVGPGLLLAALGHVAQLAQALRTQGSFAPATALPFAQVQGWFSPAAGL</sequence>
<gene>
    <name evidence="1" type="ORF">C8263_11465</name>
</gene>
<dbReference type="GO" id="GO:0032259">
    <property type="term" value="P:methylation"/>
    <property type="evidence" value="ECO:0007669"/>
    <property type="project" value="UniProtKB-KW"/>
</dbReference>
<evidence type="ECO:0000313" key="2">
    <source>
        <dbReference type="Proteomes" id="UP000240317"/>
    </source>
</evidence>
<accession>A0A2T3W786</accession>
<dbReference type="PANTHER" id="PTHR42905:SF16">
    <property type="entry name" value="CARBOXYPHOSPHONOENOLPYRUVATE PHOSPHONOMUTASE-LIKE PROTEIN (AFU_ORTHOLOGUE AFUA_5G07230)"/>
    <property type="match status" value="1"/>
</dbReference>
<dbReference type="Proteomes" id="UP000240317">
    <property type="component" value="Unassembled WGS sequence"/>
</dbReference>
<evidence type="ECO:0000313" key="1">
    <source>
        <dbReference type="EMBL" id="PTA67722.1"/>
    </source>
</evidence>
<reference evidence="1 2" key="1">
    <citation type="submission" date="2018-03" db="EMBL/GenBank/DDBJ databases">
        <title>Draft genome of Deinococcus sp. OD32.</title>
        <authorList>
            <person name="Wang X.-P."/>
            <person name="Du Z.-J."/>
        </authorList>
    </citation>
    <scope>NUCLEOTIDE SEQUENCE [LARGE SCALE GENOMIC DNA]</scope>
    <source>
        <strain evidence="1 2">OD32</strain>
    </source>
</reference>
<protein>
    <submittedName>
        <fullName evidence="1">3-methyl-2-oxobutanoate hydroxymethyltransferase</fullName>
    </submittedName>
</protein>
<dbReference type="SUPFAM" id="SSF51621">
    <property type="entry name" value="Phosphoenolpyruvate/pyruvate domain"/>
    <property type="match status" value="1"/>
</dbReference>
<dbReference type="GO" id="GO:0008168">
    <property type="term" value="F:methyltransferase activity"/>
    <property type="evidence" value="ECO:0007669"/>
    <property type="project" value="UniProtKB-KW"/>
</dbReference>
<dbReference type="InterPro" id="IPR015813">
    <property type="entry name" value="Pyrv/PenolPyrv_kinase-like_dom"/>
</dbReference>
<dbReference type="AlphaFoldDB" id="A0A2T3W786"/>
<dbReference type="Gene3D" id="3.20.20.60">
    <property type="entry name" value="Phosphoenolpyruvate-binding domains"/>
    <property type="match status" value="1"/>
</dbReference>